<dbReference type="SUPFAM" id="SSF143100">
    <property type="entry name" value="TTHA1013/TTHA0281-like"/>
    <property type="match status" value="1"/>
</dbReference>
<name>A0A4P6HQR3_9BACT</name>
<reference evidence="1 2" key="1">
    <citation type="submission" date="2018-02" db="EMBL/GenBank/DDBJ databases">
        <title>Genome sequence of Desulfovibrio carbinolicus DSM 3852.</title>
        <authorList>
            <person name="Wilbanks E."/>
            <person name="Skennerton C.T."/>
            <person name="Orphan V.J."/>
        </authorList>
    </citation>
    <scope>NUCLEOTIDE SEQUENCE [LARGE SCALE GENOMIC DNA]</scope>
    <source>
        <strain evidence="1 2">DSM 3852</strain>
        <plasmid evidence="2">pdcar2</plasmid>
    </source>
</reference>
<sequence>MYDYPVALTRMNNGDVMVKFHDVPEALTYGENEAFALEWAQDALHVALADYMDGHRDIPVPSAPAPGQPTVSPSPMVALKLALYQAMRDQGVSQLRLAGLLHCDARQVRRLLDLDHQSTVNQLMDAAEVLGFRLGFELRKKPGGNLAGGRVTQQPACAC</sequence>
<evidence type="ECO:0000313" key="2">
    <source>
        <dbReference type="Proteomes" id="UP000293296"/>
    </source>
</evidence>
<keyword evidence="2" id="KW-1185">Reference proteome</keyword>
<dbReference type="InterPro" id="IPR010982">
    <property type="entry name" value="Lambda_DNA-bd_dom_sf"/>
</dbReference>
<evidence type="ECO:0000313" key="1">
    <source>
        <dbReference type="EMBL" id="QAZ69671.1"/>
    </source>
</evidence>
<dbReference type="RefSeq" id="WP_165352194.1">
    <property type="nucleotide sequence ID" value="NZ_CP026540.1"/>
</dbReference>
<gene>
    <name evidence="1" type="ORF">C3Y92_20560</name>
</gene>
<accession>A0A4P6HQR3</accession>
<dbReference type="SUPFAM" id="SSF47413">
    <property type="entry name" value="lambda repressor-like DNA-binding domains"/>
    <property type="match status" value="1"/>
</dbReference>
<geneLocation type="plasmid" evidence="2">
    <name>pdcar2</name>
</geneLocation>
<dbReference type="EMBL" id="CP026540">
    <property type="protein sequence ID" value="QAZ69671.1"/>
    <property type="molecule type" value="Genomic_DNA"/>
</dbReference>
<dbReference type="Gene3D" id="3.30.160.250">
    <property type="match status" value="1"/>
</dbReference>
<dbReference type="AlphaFoldDB" id="A0A4P6HQR3"/>
<dbReference type="KEGG" id="dcb:C3Y92_20560"/>
<dbReference type="GO" id="GO:0003677">
    <property type="term" value="F:DNA binding"/>
    <property type="evidence" value="ECO:0007669"/>
    <property type="project" value="InterPro"/>
</dbReference>
<proteinExistence type="predicted"/>
<keyword evidence="1" id="KW-0614">Plasmid</keyword>
<dbReference type="Proteomes" id="UP000293296">
    <property type="component" value="Plasmid pDCAR2"/>
</dbReference>
<organism evidence="1 2">
    <name type="scientific">Solidesulfovibrio carbinolicus</name>
    <dbReference type="NCBI Taxonomy" id="296842"/>
    <lineage>
        <taxon>Bacteria</taxon>
        <taxon>Pseudomonadati</taxon>
        <taxon>Thermodesulfobacteriota</taxon>
        <taxon>Desulfovibrionia</taxon>
        <taxon>Desulfovibrionales</taxon>
        <taxon>Desulfovibrionaceae</taxon>
        <taxon>Solidesulfovibrio</taxon>
    </lineage>
</organism>
<protein>
    <submittedName>
        <fullName evidence="1">Uncharacterized protein</fullName>
    </submittedName>
</protein>
<dbReference type="InterPro" id="IPR035069">
    <property type="entry name" value="TTHA1013/TTHA0281-like"/>
</dbReference>